<dbReference type="OrthoDB" id="9808398at2"/>
<dbReference type="AlphaFoldDB" id="A0A432WN52"/>
<dbReference type="RefSeq" id="WP_126776322.1">
    <property type="nucleotide sequence ID" value="NZ_PIPM01000003.1"/>
</dbReference>
<dbReference type="Proteomes" id="UP000288405">
    <property type="component" value="Unassembled WGS sequence"/>
</dbReference>
<dbReference type="PANTHER" id="PTHR46118:SF4">
    <property type="entry name" value="PROTEIN ABHD11"/>
    <property type="match status" value="1"/>
</dbReference>
<evidence type="ECO:0000259" key="2">
    <source>
        <dbReference type="Pfam" id="PF00561"/>
    </source>
</evidence>
<dbReference type="GO" id="GO:0016787">
    <property type="term" value="F:hydrolase activity"/>
    <property type="evidence" value="ECO:0007669"/>
    <property type="project" value="UniProtKB-KW"/>
</dbReference>
<dbReference type="PANTHER" id="PTHR46118">
    <property type="entry name" value="PROTEIN ABHD11"/>
    <property type="match status" value="1"/>
</dbReference>
<sequence length="260" mass="28924">MKLNYETAGQKTNPAIILVHGLFGDLDNLKSISRELQSDYFVVNLDLRNHGQSPWTDSMTFSEMADDLGALMDTLELEKAHFLGHSLGGKVVMEFSLAYPKRCISLVVADIAPVAYDARHTHIIDALEQVDLSKIKSRQDADKQLAAHISEPGVRAFLLKNLRKNAAGEWEWRMNLAGLRHCYGDLIGAPTRNGRFVGPVLFIRGGKSDYVTEAHRDAIAERFPKAQAKTIADTGHWLHAEKPSVFNGIVTRFLDEIGSE</sequence>
<gene>
    <name evidence="3" type="ORF">CWE11_03985</name>
</gene>
<dbReference type="Pfam" id="PF00561">
    <property type="entry name" value="Abhydrolase_1"/>
    <property type="match status" value="1"/>
</dbReference>
<evidence type="ECO:0000313" key="3">
    <source>
        <dbReference type="EMBL" id="RUO35204.1"/>
    </source>
</evidence>
<dbReference type="SUPFAM" id="SSF53474">
    <property type="entry name" value="alpha/beta-Hydrolases"/>
    <property type="match status" value="1"/>
</dbReference>
<dbReference type="Gene3D" id="3.40.50.1820">
    <property type="entry name" value="alpha/beta hydrolase"/>
    <property type="match status" value="1"/>
</dbReference>
<accession>A0A432WN52</accession>
<keyword evidence="1 3" id="KW-0378">Hydrolase</keyword>
<dbReference type="InterPro" id="IPR000073">
    <property type="entry name" value="AB_hydrolase_1"/>
</dbReference>
<feature type="domain" description="AB hydrolase-1" evidence="2">
    <location>
        <begin position="14"/>
        <end position="122"/>
    </location>
</feature>
<dbReference type="InterPro" id="IPR029058">
    <property type="entry name" value="AB_hydrolase_fold"/>
</dbReference>
<dbReference type="EMBL" id="PIPM01000003">
    <property type="protein sequence ID" value="RUO35204.1"/>
    <property type="molecule type" value="Genomic_DNA"/>
</dbReference>
<name>A0A432WN52_9GAMM</name>
<keyword evidence="4" id="KW-1185">Reference proteome</keyword>
<comment type="caution">
    <text evidence="3">The sequence shown here is derived from an EMBL/GenBank/DDBJ whole genome shotgun (WGS) entry which is preliminary data.</text>
</comment>
<evidence type="ECO:0000313" key="4">
    <source>
        <dbReference type="Proteomes" id="UP000288405"/>
    </source>
</evidence>
<organism evidence="3 4">
    <name type="scientific">Aliidiomarina sanyensis</name>
    <dbReference type="NCBI Taxonomy" id="1249555"/>
    <lineage>
        <taxon>Bacteria</taxon>
        <taxon>Pseudomonadati</taxon>
        <taxon>Pseudomonadota</taxon>
        <taxon>Gammaproteobacteria</taxon>
        <taxon>Alteromonadales</taxon>
        <taxon>Idiomarinaceae</taxon>
        <taxon>Aliidiomarina</taxon>
    </lineage>
</organism>
<reference evidence="3 4" key="1">
    <citation type="journal article" date="2011" name="Front. Microbiol.">
        <title>Genomic signatures of strain selection and enhancement in Bacillus atrophaeus var. globigii, a historical biowarfare simulant.</title>
        <authorList>
            <person name="Gibbons H.S."/>
            <person name="Broomall S.M."/>
            <person name="McNew L.A."/>
            <person name="Daligault H."/>
            <person name="Chapman C."/>
            <person name="Bruce D."/>
            <person name="Karavis M."/>
            <person name="Krepps M."/>
            <person name="McGregor P.A."/>
            <person name="Hong C."/>
            <person name="Park K.H."/>
            <person name="Akmal A."/>
            <person name="Feldman A."/>
            <person name="Lin J.S."/>
            <person name="Chang W.E."/>
            <person name="Higgs B.W."/>
            <person name="Demirev P."/>
            <person name="Lindquist J."/>
            <person name="Liem A."/>
            <person name="Fochler E."/>
            <person name="Read T.D."/>
            <person name="Tapia R."/>
            <person name="Johnson S."/>
            <person name="Bishop-Lilly K.A."/>
            <person name="Detter C."/>
            <person name="Han C."/>
            <person name="Sozhamannan S."/>
            <person name="Rosenzweig C.N."/>
            <person name="Skowronski E.W."/>
        </authorList>
    </citation>
    <scope>NUCLEOTIDE SEQUENCE [LARGE SCALE GENOMIC DNA]</scope>
    <source>
        <strain evidence="3 4">GYP-17</strain>
    </source>
</reference>
<evidence type="ECO:0000256" key="1">
    <source>
        <dbReference type="ARBA" id="ARBA00022801"/>
    </source>
</evidence>
<protein>
    <submittedName>
        <fullName evidence="3">Alpha/beta hydrolase</fullName>
    </submittedName>
</protein>
<proteinExistence type="predicted"/>